<evidence type="ECO:0000259" key="8">
    <source>
        <dbReference type="Pfam" id="PF20684"/>
    </source>
</evidence>
<dbReference type="GO" id="GO:0016020">
    <property type="term" value="C:membrane"/>
    <property type="evidence" value="ECO:0007669"/>
    <property type="project" value="UniProtKB-SubCell"/>
</dbReference>
<evidence type="ECO:0000256" key="5">
    <source>
        <dbReference type="ARBA" id="ARBA00038359"/>
    </source>
</evidence>
<dbReference type="Proteomes" id="UP001152300">
    <property type="component" value="Unassembled WGS sequence"/>
</dbReference>
<comment type="caution">
    <text evidence="9">The sequence shown here is derived from an EMBL/GenBank/DDBJ whole genome shotgun (WGS) entry which is preliminary data.</text>
</comment>
<dbReference type="EMBL" id="JAPEIS010000008">
    <property type="protein sequence ID" value="KAJ8063642.1"/>
    <property type="molecule type" value="Genomic_DNA"/>
</dbReference>
<feature type="region of interest" description="Disordered" evidence="6">
    <location>
        <begin position="297"/>
        <end position="318"/>
    </location>
</feature>
<evidence type="ECO:0000256" key="4">
    <source>
        <dbReference type="ARBA" id="ARBA00023136"/>
    </source>
</evidence>
<dbReference type="Pfam" id="PF20684">
    <property type="entry name" value="Fung_rhodopsin"/>
    <property type="match status" value="1"/>
</dbReference>
<comment type="subcellular location">
    <subcellularLocation>
        <location evidence="1">Membrane</location>
        <topology evidence="1">Multi-pass membrane protein</topology>
    </subcellularLocation>
</comment>
<evidence type="ECO:0000256" key="7">
    <source>
        <dbReference type="SAM" id="Phobius"/>
    </source>
</evidence>
<feature type="transmembrane region" description="Helical" evidence="7">
    <location>
        <begin position="176"/>
        <end position="203"/>
    </location>
</feature>
<proteinExistence type="inferred from homology"/>
<dbReference type="InterPro" id="IPR052337">
    <property type="entry name" value="SAT4-like"/>
</dbReference>
<organism evidence="9 10">
    <name type="scientific">Sclerotinia nivalis</name>
    <dbReference type="NCBI Taxonomy" id="352851"/>
    <lineage>
        <taxon>Eukaryota</taxon>
        <taxon>Fungi</taxon>
        <taxon>Dikarya</taxon>
        <taxon>Ascomycota</taxon>
        <taxon>Pezizomycotina</taxon>
        <taxon>Leotiomycetes</taxon>
        <taxon>Helotiales</taxon>
        <taxon>Sclerotiniaceae</taxon>
        <taxon>Sclerotinia</taxon>
    </lineage>
</organism>
<evidence type="ECO:0000313" key="10">
    <source>
        <dbReference type="Proteomes" id="UP001152300"/>
    </source>
</evidence>
<gene>
    <name evidence="9" type="ORF">OCU04_007508</name>
</gene>
<feature type="region of interest" description="Disordered" evidence="6">
    <location>
        <begin position="350"/>
        <end position="383"/>
    </location>
</feature>
<dbReference type="PANTHER" id="PTHR33048">
    <property type="entry name" value="PTH11-LIKE INTEGRAL MEMBRANE PROTEIN (AFU_ORTHOLOGUE AFUA_5G11245)"/>
    <property type="match status" value="1"/>
</dbReference>
<keyword evidence="3 7" id="KW-1133">Transmembrane helix</keyword>
<keyword evidence="4 7" id="KW-0472">Membrane</keyword>
<keyword evidence="10" id="KW-1185">Reference proteome</keyword>
<name>A0A9X0AIX5_9HELO</name>
<evidence type="ECO:0000256" key="2">
    <source>
        <dbReference type="ARBA" id="ARBA00022692"/>
    </source>
</evidence>
<feature type="domain" description="Rhodopsin" evidence="8">
    <location>
        <begin position="36"/>
        <end position="277"/>
    </location>
</feature>
<feature type="transmembrane region" description="Helical" evidence="7">
    <location>
        <begin position="95"/>
        <end position="119"/>
    </location>
</feature>
<sequence length="383" mass="42131">MSELKFDPNIPNESRSGELYAVIIVVTILLIVTTTARVITKWKHGLKYTWDDYLIVLGTLLDLVGNAFDLVATKSGFGRHEQYIHPLALITCAKYSQLAVCVAGLAICAIKCSICFFLLNIIKGTHRRFTISIYILLAFTVISSFISLLLWGLQASPIEKLWDPRVKGTKVSGKRFLAVVYIFYAFGVFTDVVYSLSPIYFLWNIKISLQRKLTILALTGSGLLITIVAFLNIHYAPAFLAPDATWALVNEFICDIIERNISAVIVNLPALWHLVHRTKPVVSSFEGSVGYYGGSGRSGGRSGGLGNSGIGSGLGMGMGGKREREMLGSMDEERETVWKNADGERVMVKEDRRFGNGNGNGDGESGDSIPLRTRTDVHIREGV</sequence>
<keyword evidence="2 7" id="KW-0812">Transmembrane</keyword>
<comment type="similarity">
    <text evidence="5">Belongs to the SAT4 family.</text>
</comment>
<dbReference type="InterPro" id="IPR049326">
    <property type="entry name" value="Rhodopsin_dom_fungi"/>
</dbReference>
<evidence type="ECO:0000256" key="1">
    <source>
        <dbReference type="ARBA" id="ARBA00004141"/>
    </source>
</evidence>
<evidence type="ECO:0000256" key="6">
    <source>
        <dbReference type="SAM" id="MobiDB-lite"/>
    </source>
</evidence>
<evidence type="ECO:0000256" key="3">
    <source>
        <dbReference type="ARBA" id="ARBA00022989"/>
    </source>
</evidence>
<reference evidence="9" key="1">
    <citation type="submission" date="2022-11" db="EMBL/GenBank/DDBJ databases">
        <title>Genome Resource of Sclerotinia nivalis Strain SnTB1, a Plant Pathogen Isolated from American Ginseng.</title>
        <authorList>
            <person name="Fan S."/>
        </authorList>
    </citation>
    <scope>NUCLEOTIDE SEQUENCE</scope>
    <source>
        <strain evidence="9">SnTB1</strain>
    </source>
</reference>
<feature type="compositionally biased region" description="Basic and acidic residues" evidence="6">
    <location>
        <begin position="373"/>
        <end position="383"/>
    </location>
</feature>
<feature type="transmembrane region" description="Helical" evidence="7">
    <location>
        <begin position="215"/>
        <end position="235"/>
    </location>
</feature>
<feature type="transmembrane region" description="Helical" evidence="7">
    <location>
        <begin position="52"/>
        <end position="72"/>
    </location>
</feature>
<dbReference type="AlphaFoldDB" id="A0A9X0AIX5"/>
<accession>A0A9X0AIX5</accession>
<protein>
    <recommendedName>
        <fullName evidence="8">Rhodopsin domain-containing protein</fullName>
    </recommendedName>
</protein>
<evidence type="ECO:0000313" key="9">
    <source>
        <dbReference type="EMBL" id="KAJ8063642.1"/>
    </source>
</evidence>
<feature type="transmembrane region" description="Helical" evidence="7">
    <location>
        <begin position="20"/>
        <end position="40"/>
    </location>
</feature>
<feature type="transmembrane region" description="Helical" evidence="7">
    <location>
        <begin position="131"/>
        <end position="156"/>
    </location>
</feature>
<dbReference type="OrthoDB" id="3489615at2759"/>
<dbReference type="PANTHER" id="PTHR33048:SF47">
    <property type="entry name" value="INTEGRAL MEMBRANE PROTEIN-RELATED"/>
    <property type="match status" value="1"/>
</dbReference>